<evidence type="ECO:0000313" key="5">
    <source>
        <dbReference type="EMBL" id="VDM51041.1"/>
    </source>
</evidence>
<dbReference type="PANTHER" id="PTHR21689">
    <property type="entry name" value="LIN-9"/>
    <property type="match status" value="1"/>
</dbReference>
<reference evidence="7" key="1">
    <citation type="submission" date="2016-06" db="UniProtKB">
        <authorList>
            <consortium name="WormBaseParasite"/>
        </authorList>
    </citation>
    <scope>IDENTIFICATION</scope>
</reference>
<dbReference type="SMART" id="SM01135">
    <property type="entry name" value="DIRP"/>
    <property type="match status" value="1"/>
</dbReference>
<feature type="domain" description="DIRP" evidence="4">
    <location>
        <begin position="126"/>
        <end position="217"/>
    </location>
</feature>
<dbReference type="Proteomes" id="UP000050794">
    <property type="component" value="Unassembled WGS sequence"/>
</dbReference>
<dbReference type="InterPro" id="IPR033471">
    <property type="entry name" value="DIRP"/>
</dbReference>
<dbReference type="GO" id="GO:0006357">
    <property type="term" value="P:regulation of transcription by RNA polymerase II"/>
    <property type="evidence" value="ECO:0007669"/>
    <property type="project" value="TreeGrafter"/>
</dbReference>
<keyword evidence="6" id="KW-1185">Reference proteome</keyword>
<dbReference type="AlphaFoldDB" id="A0A183VG50"/>
<sequence length="220" mass="25727">MGDGEGSTREAHQAGRRTMNSVNEASSPYSLRDHSKMPSRYRDYVNTDEPLDGKPSPSKSKRFQSSHESSQEKTRHEISTHLPARRIARGRPAQADLTDSLKENLRRLKNVLKLPKARRWVYCEFFYSGVDQQLFLGDNEFTQLLRESFPNLRCTMLRRPEWRAIRRLIGKPRRCSQAFLNEERAALELKRFVLRDVITYEQEVCRRKLKVIAVFGLMVE</sequence>
<comment type="subcellular location">
    <subcellularLocation>
        <location evidence="1">Nucleus</location>
    </subcellularLocation>
</comment>
<feature type="compositionally biased region" description="Basic and acidic residues" evidence="3">
    <location>
        <begin position="69"/>
        <end position="79"/>
    </location>
</feature>
<feature type="compositionally biased region" description="Polar residues" evidence="3">
    <location>
        <begin position="18"/>
        <end position="29"/>
    </location>
</feature>
<dbReference type="Pfam" id="PF06584">
    <property type="entry name" value="DIRP"/>
    <property type="match status" value="1"/>
</dbReference>
<dbReference type="WBParaSite" id="TCNE_0001972401-mRNA-1">
    <property type="protein sequence ID" value="TCNE_0001972401-mRNA-1"/>
    <property type="gene ID" value="TCNE_0001972401"/>
</dbReference>
<evidence type="ECO:0000313" key="6">
    <source>
        <dbReference type="Proteomes" id="UP000050794"/>
    </source>
</evidence>
<reference evidence="5 6" key="2">
    <citation type="submission" date="2018-11" db="EMBL/GenBank/DDBJ databases">
        <authorList>
            <consortium name="Pathogen Informatics"/>
        </authorList>
    </citation>
    <scope>NUCLEOTIDE SEQUENCE [LARGE SCALE GENOMIC DNA]</scope>
</reference>
<gene>
    <name evidence="5" type="ORF">TCNE_LOCUS19720</name>
</gene>
<feature type="region of interest" description="Disordered" evidence="3">
    <location>
        <begin position="1"/>
        <end position="94"/>
    </location>
</feature>
<keyword evidence="2" id="KW-0539">Nucleus</keyword>
<protein>
    <submittedName>
        <fullName evidence="7">DIRP domain-containing protein</fullName>
    </submittedName>
</protein>
<evidence type="ECO:0000259" key="4">
    <source>
        <dbReference type="SMART" id="SM01135"/>
    </source>
</evidence>
<evidence type="ECO:0000256" key="1">
    <source>
        <dbReference type="ARBA" id="ARBA00004123"/>
    </source>
</evidence>
<evidence type="ECO:0000313" key="7">
    <source>
        <dbReference type="WBParaSite" id="TCNE_0001972401-mRNA-1"/>
    </source>
</evidence>
<feature type="compositionally biased region" description="Basic and acidic residues" evidence="3">
    <location>
        <begin position="1"/>
        <end position="13"/>
    </location>
</feature>
<dbReference type="EMBL" id="UYWY01027380">
    <property type="protein sequence ID" value="VDM51041.1"/>
    <property type="molecule type" value="Genomic_DNA"/>
</dbReference>
<dbReference type="GO" id="GO:0003677">
    <property type="term" value="F:DNA binding"/>
    <property type="evidence" value="ECO:0007669"/>
    <property type="project" value="TreeGrafter"/>
</dbReference>
<organism evidence="6 7">
    <name type="scientific">Toxocara canis</name>
    <name type="common">Canine roundworm</name>
    <dbReference type="NCBI Taxonomy" id="6265"/>
    <lineage>
        <taxon>Eukaryota</taxon>
        <taxon>Metazoa</taxon>
        <taxon>Ecdysozoa</taxon>
        <taxon>Nematoda</taxon>
        <taxon>Chromadorea</taxon>
        <taxon>Rhabditida</taxon>
        <taxon>Spirurina</taxon>
        <taxon>Ascaridomorpha</taxon>
        <taxon>Ascaridoidea</taxon>
        <taxon>Toxocaridae</taxon>
        <taxon>Toxocara</taxon>
    </lineage>
</organism>
<accession>A0A183VG50</accession>
<dbReference type="GO" id="GO:0017053">
    <property type="term" value="C:transcription repressor complex"/>
    <property type="evidence" value="ECO:0007669"/>
    <property type="project" value="InterPro"/>
</dbReference>
<dbReference type="GO" id="GO:0051726">
    <property type="term" value="P:regulation of cell cycle"/>
    <property type="evidence" value="ECO:0007669"/>
    <property type="project" value="TreeGrafter"/>
</dbReference>
<dbReference type="GO" id="GO:0005654">
    <property type="term" value="C:nucleoplasm"/>
    <property type="evidence" value="ECO:0007669"/>
    <property type="project" value="TreeGrafter"/>
</dbReference>
<proteinExistence type="predicted"/>
<name>A0A183VG50_TOXCA</name>
<dbReference type="InterPro" id="IPR010561">
    <property type="entry name" value="LIN-9/ALY1"/>
</dbReference>
<evidence type="ECO:0000256" key="2">
    <source>
        <dbReference type="ARBA" id="ARBA00023242"/>
    </source>
</evidence>
<feature type="compositionally biased region" description="Basic and acidic residues" evidence="3">
    <location>
        <begin position="31"/>
        <end position="45"/>
    </location>
</feature>
<evidence type="ECO:0000256" key="3">
    <source>
        <dbReference type="SAM" id="MobiDB-lite"/>
    </source>
</evidence>
<dbReference type="PANTHER" id="PTHR21689:SF2">
    <property type="entry name" value="PROTEIN LIN-9 HOMOLOG"/>
    <property type="match status" value="1"/>
</dbReference>
<dbReference type="GO" id="GO:0006351">
    <property type="term" value="P:DNA-templated transcription"/>
    <property type="evidence" value="ECO:0007669"/>
    <property type="project" value="InterPro"/>
</dbReference>